<evidence type="ECO:0000313" key="2">
    <source>
        <dbReference type="Proteomes" id="UP000663823"/>
    </source>
</evidence>
<dbReference type="EMBL" id="CAJOAX010066328">
    <property type="protein sequence ID" value="CAF4358827.1"/>
    <property type="molecule type" value="Genomic_DNA"/>
</dbReference>
<comment type="caution">
    <text evidence="1">The sequence shown here is derived from an EMBL/GenBank/DDBJ whole genome shotgun (WGS) entry which is preliminary data.</text>
</comment>
<proteinExistence type="predicted"/>
<organism evidence="1 2">
    <name type="scientific">Rotaria sordida</name>
    <dbReference type="NCBI Taxonomy" id="392033"/>
    <lineage>
        <taxon>Eukaryota</taxon>
        <taxon>Metazoa</taxon>
        <taxon>Spiralia</taxon>
        <taxon>Gnathifera</taxon>
        <taxon>Rotifera</taxon>
        <taxon>Eurotatoria</taxon>
        <taxon>Bdelloidea</taxon>
        <taxon>Philodinida</taxon>
        <taxon>Philodinidae</taxon>
        <taxon>Rotaria</taxon>
    </lineage>
</organism>
<name>A0A820LL61_9BILA</name>
<reference evidence="1" key="1">
    <citation type="submission" date="2021-02" db="EMBL/GenBank/DDBJ databases">
        <authorList>
            <person name="Nowell W R."/>
        </authorList>
    </citation>
    <scope>NUCLEOTIDE SEQUENCE</scope>
</reference>
<dbReference type="Proteomes" id="UP000663823">
    <property type="component" value="Unassembled WGS sequence"/>
</dbReference>
<feature type="non-terminal residue" evidence="1">
    <location>
        <position position="1"/>
    </location>
</feature>
<sequence length="67" mass="8234">WHAHMQEPLKYAADCLRFVGYIIFHAPWPIIEDKQMKKENDRKNNIWKEEFQSEISMDHLYDINEEI</sequence>
<evidence type="ECO:0000313" key="1">
    <source>
        <dbReference type="EMBL" id="CAF4358827.1"/>
    </source>
</evidence>
<dbReference type="AlphaFoldDB" id="A0A820LL61"/>
<gene>
    <name evidence="1" type="ORF">OTI717_LOCUS43786</name>
</gene>
<accession>A0A820LL61</accession>
<protein>
    <submittedName>
        <fullName evidence="1">Uncharacterized protein</fullName>
    </submittedName>
</protein>